<name>A0ABU5VKW8_9PSED</name>
<reference evidence="2 3" key="1">
    <citation type="submission" date="2023-12" db="EMBL/GenBank/DDBJ databases">
        <title>Pseudomonas machongensis sp. nov., isolated from wilted pepper plants (Capsicum annuum).</title>
        <authorList>
            <person name="Qiu M."/>
            <person name="Li Y."/>
            <person name="Liu Q."/>
            <person name="Zhang X."/>
            <person name="Huang Y."/>
            <person name="Guo R."/>
            <person name="Hu M."/>
            <person name="Zhou J."/>
            <person name="Zhou X."/>
        </authorList>
    </citation>
    <scope>NUCLEOTIDE SEQUENCE [LARGE SCALE GENOMIC DNA]</scope>
    <source>
        <strain evidence="2 3">MH2</strain>
    </source>
</reference>
<evidence type="ECO:0000256" key="1">
    <source>
        <dbReference type="SAM" id="SignalP"/>
    </source>
</evidence>
<comment type="caution">
    <text evidence="2">The sequence shown here is derived from an EMBL/GenBank/DDBJ whole genome shotgun (WGS) entry which is preliminary data.</text>
</comment>
<feature type="signal peptide" evidence="1">
    <location>
        <begin position="1"/>
        <end position="19"/>
    </location>
</feature>
<organism evidence="2 3">
    <name type="scientific">Pseudomonas machongensis</name>
    <dbReference type="NCBI Taxonomy" id="3110229"/>
    <lineage>
        <taxon>Bacteria</taxon>
        <taxon>Pseudomonadati</taxon>
        <taxon>Pseudomonadota</taxon>
        <taxon>Gammaproteobacteria</taxon>
        <taxon>Pseudomonadales</taxon>
        <taxon>Pseudomonadaceae</taxon>
        <taxon>Pseudomonas</taxon>
    </lineage>
</organism>
<protein>
    <submittedName>
        <fullName evidence="2">Uncharacterized protein</fullName>
    </submittedName>
</protein>
<accession>A0ABU5VKW8</accession>
<keyword evidence="3" id="KW-1185">Reference proteome</keyword>
<proteinExistence type="predicted"/>
<evidence type="ECO:0000313" key="2">
    <source>
        <dbReference type="EMBL" id="MEA5673966.1"/>
    </source>
</evidence>
<feature type="chain" id="PRO_5046748746" evidence="1">
    <location>
        <begin position="20"/>
        <end position="160"/>
    </location>
</feature>
<dbReference type="EMBL" id="JAYFUI010000188">
    <property type="protein sequence ID" value="MEA5673966.1"/>
    <property type="molecule type" value="Genomic_DNA"/>
</dbReference>
<sequence length="160" mass="18043">MKKKARMVAALLASNAASQLGPAWTFDPDRMVRMTDCHSIIGVLRHIKYSGPEWAHRYVHLCFPGPSNAWALMYPFLDTSAPYFDFMYTHKAPPQTALSALLEQYPQCSVIDWSPGRSACIEAQGVNVETLAEIIRDLAEAAWYEHITFVDAAYEEMDRA</sequence>
<gene>
    <name evidence="2" type="ORF">VA602_21835</name>
</gene>
<dbReference type="Proteomes" id="UP001302573">
    <property type="component" value="Unassembled WGS sequence"/>
</dbReference>
<dbReference type="RefSeq" id="WP_323454324.1">
    <property type="nucleotide sequence ID" value="NZ_JAYFUI010000188.1"/>
</dbReference>
<evidence type="ECO:0000313" key="3">
    <source>
        <dbReference type="Proteomes" id="UP001302573"/>
    </source>
</evidence>
<keyword evidence="1" id="KW-0732">Signal</keyword>